<evidence type="ECO:0000313" key="2">
    <source>
        <dbReference type="Proteomes" id="UP001056120"/>
    </source>
</evidence>
<name>A0ACB9BWN4_9ASTR</name>
<reference evidence="2" key="1">
    <citation type="journal article" date="2022" name="Mol. Ecol. Resour.">
        <title>The genomes of chicory, endive, great burdock and yacon provide insights into Asteraceae palaeo-polyploidization history and plant inulin production.</title>
        <authorList>
            <person name="Fan W."/>
            <person name="Wang S."/>
            <person name="Wang H."/>
            <person name="Wang A."/>
            <person name="Jiang F."/>
            <person name="Liu H."/>
            <person name="Zhao H."/>
            <person name="Xu D."/>
            <person name="Zhang Y."/>
        </authorList>
    </citation>
    <scope>NUCLEOTIDE SEQUENCE [LARGE SCALE GENOMIC DNA]</scope>
    <source>
        <strain evidence="2">cv. Yunnan</strain>
    </source>
</reference>
<organism evidence="1 2">
    <name type="scientific">Smallanthus sonchifolius</name>
    <dbReference type="NCBI Taxonomy" id="185202"/>
    <lineage>
        <taxon>Eukaryota</taxon>
        <taxon>Viridiplantae</taxon>
        <taxon>Streptophyta</taxon>
        <taxon>Embryophyta</taxon>
        <taxon>Tracheophyta</taxon>
        <taxon>Spermatophyta</taxon>
        <taxon>Magnoliopsida</taxon>
        <taxon>eudicotyledons</taxon>
        <taxon>Gunneridae</taxon>
        <taxon>Pentapetalae</taxon>
        <taxon>asterids</taxon>
        <taxon>campanulids</taxon>
        <taxon>Asterales</taxon>
        <taxon>Asteraceae</taxon>
        <taxon>Asteroideae</taxon>
        <taxon>Heliantheae alliance</taxon>
        <taxon>Millerieae</taxon>
        <taxon>Smallanthus</taxon>
    </lineage>
</organism>
<reference evidence="1 2" key="2">
    <citation type="journal article" date="2022" name="Mol. Ecol. Resour.">
        <title>The genomes of chicory, endive, great burdock and yacon provide insights into Asteraceae paleo-polyploidization history and plant inulin production.</title>
        <authorList>
            <person name="Fan W."/>
            <person name="Wang S."/>
            <person name="Wang H."/>
            <person name="Wang A."/>
            <person name="Jiang F."/>
            <person name="Liu H."/>
            <person name="Zhao H."/>
            <person name="Xu D."/>
            <person name="Zhang Y."/>
        </authorList>
    </citation>
    <scope>NUCLEOTIDE SEQUENCE [LARGE SCALE GENOMIC DNA]</scope>
    <source>
        <strain evidence="2">cv. Yunnan</strain>
        <tissue evidence="1">Leaves</tissue>
    </source>
</reference>
<dbReference type="Proteomes" id="UP001056120">
    <property type="component" value="Linkage Group LG22"/>
</dbReference>
<dbReference type="EMBL" id="CM042039">
    <property type="protein sequence ID" value="KAI3726339.1"/>
    <property type="molecule type" value="Genomic_DNA"/>
</dbReference>
<sequence>MGRNTLRINIAKFATESKDEFPRDDGKKYYHHVPPPHPPARHGNGAAVFGPRSGISYKDMLINNKDMLINNTPAVPAEKVIDVSPDINAFVNLHGRALVGRVFDLKVLRTLKDQLLSANLIGVEKIEESAGKIVPDPSRLNVEVGSPMHGESPVHGYHPLSIGNDKSFNEGNKIYFFMSKESAKGGAIKSPLLRNHPALCLLPRPSVILISICDFLRPLQMGWVWGCRLRCQVRVCNLGVDGDFLRKETTATLNLGLSVGA</sequence>
<keyword evidence="2" id="KW-1185">Reference proteome</keyword>
<gene>
    <name evidence="1" type="ORF">L1987_66136</name>
</gene>
<evidence type="ECO:0000313" key="1">
    <source>
        <dbReference type="EMBL" id="KAI3726339.1"/>
    </source>
</evidence>
<comment type="caution">
    <text evidence="1">The sequence shown here is derived from an EMBL/GenBank/DDBJ whole genome shotgun (WGS) entry which is preliminary data.</text>
</comment>
<accession>A0ACB9BWN4</accession>
<protein>
    <submittedName>
        <fullName evidence="1">Uncharacterized protein</fullName>
    </submittedName>
</protein>
<proteinExistence type="predicted"/>